<dbReference type="GO" id="GO:0000160">
    <property type="term" value="P:phosphorelay signal transduction system"/>
    <property type="evidence" value="ECO:0007669"/>
    <property type="project" value="UniProtKB-KW"/>
</dbReference>
<dbReference type="InterPro" id="IPR004358">
    <property type="entry name" value="Sig_transdc_His_kin-like_C"/>
</dbReference>
<dbReference type="Gene3D" id="3.30.565.10">
    <property type="entry name" value="Histidine kinase-like ATPase, C-terminal domain"/>
    <property type="match status" value="1"/>
</dbReference>
<name>X1V700_9ZZZZ</name>
<feature type="domain" description="Histidine kinase" evidence="6">
    <location>
        <begin position="1"/>
        <end position="50"/>
    </location>
</feature>
<keyword evidence="4" id="KW-0067">ATP-binding</keyword>
<reference evidence="7" key="1">
    <citation type="journal article" date="2014" name="Front. Microbiol.">
        <title>High frequency of phylogenetically diverse reductive dehalogenase-homologous genes in deep subseafloor sedimentary metagenomes.</title>
        <authorList>
            <person name="Kawai M."/>
            <person name="Futagami T."/>
            <person name="Toyoda A."/>
            <person name="Takaki Y."/>
            <person name="Nishi S."/>
            <person name="Hori S."/>
            <person name="Arai W."/>
            <person name="Tsubouchi T."/>
            <person name="Morono Y."/>
            <person name="Uchiyama I."/>
            <person name="Ito T."/>
            <person name="Fujiyama A."/>
            <person name="Inagaki F."/>
            <person name="Takami H."/>
        </authorList>
    </citation>
    <scope>NUCLEOTIDE SEQUENCE</scope>
    <source>
        <strain evidence="7">Expedition CK06-06</strain>
    </source>
</reference>
<accession>X1V700</accession>
<evidence type="ECO:0000256" key="4">
    <source>
        <dbReference type="ARBA" id="ARBA00022840"/>
    </source>
</evidence>
<evidence type="ECO:0000313" key="7">
    <source>
        <dbReference type="EMBL" id="GAJ08186.1"/>
    </source>
</evidence>
<keyword evidence="1" id="KW-0808">Transferase</keyword>
<protein>
    <recommendedName>
        <fullName evidence="6">Histidine kinase domain-containing protein</fullName>
    </recommendedName>
</protein>
<evidence type="ECO:0000256" key="5">
    <source>
        <dbReference type="ARBA" id="ARBA00023012"/>
    </source>
</evidence>
<dbReference type="PANTHER" id="PTHR43065:SF46">
    <property type="entry name" value="C4-DICARBOXYLATE TRANSPORT SENSOR PROTEIN DCTB"/>
    <property type="match status" value="1"/>
</dbReference>
<evidence type="ECO:0000256" key="1">
    <source>
        <dbReference type="ARBA" id="ARBA00022679"/>
    </source>
</evidence>
<dbReference type="PRINTS" id="PR00344">
    <property type="entry name" value="BCTRLSENSOR"/>
</dbReference>
<comment type="caution">
    <text evidence="7">The sequence shown here is derived from an EMBL/GenBank/DDBJ whole genome shotgun (WGS) entry which is preliminary data.</text>
</comment>
<dbReference type="Pfam" id="PF02518">
    <property type="entry name" value="HATPase_c"/>
    <property type="match status" value="1"/>
</dbReference>
<evidence type="ECO:0000256" key="2">
    <source>
        <dbReference type="ARBA" id="ARBA00022741"/>
    </source>
</evidence>
<keyword evidence="5" id="KW-0902">Two-component regulatory system</keyword>
<dbReference type="GO" id="GO:0016301">
    <property type="term" value="F:kinase activity"/>
    <property type="evidence" value="ECO:0007669"/>
    <property type="project" value="UniProtKB-KW"/>
</dbReference>
<dbReference type="InterPro" id="IPR003594">
    <property type="entry name" value="HATPase_dom"/>
</dbReference>
<dbReference type="GO" id="GO:0005524">
    <property type="term" value="F:ATP binding"/>
    <property type="evidence" value="ECO:0007669"/>
    <property type="project" value="UniProtKB-KW"/>
</dbReference>
<gene>
    <name evidence="7" type="ORF">S12H4_48944</name>
</gene>
<evidence type="ECO:0000259" key="6">
    <source>
        <dbReference type="PROSITE" id="PS50109"/>
    </source>
</evidence>
<evidence type="ECO:0000256" key="3">
    <source>
        <dbReference type="ARBA" id="ARBA00022777"/>
    </source>
</evidence>
<feature type="non-terminal residue" evidence="7">
    <location>
        <position position="1"/>
    </location>
</feature>
<dbReference type="PANTHER" id="PTHR43065">
    <property type="entry name" value="SENSOR HISTIDINE KINASE"/>
    <property type="match status" value="1"/>
</dbReference>
<keyword evidence="2" id="KW-0547">Nucleotide-binding</keyword>
<dbReference type="EMBL" id="BARW01030645">
    <property type="protein sequence ID" value="GAJ08186.1"/>
    <property type="molecule type" value="Genomic_DNA"/>
</dbReference>
<sequence>FDPFFTTRQNGSGLGLTIVHRIINQHGGTIEVKSALGKGTQVDIFLPSVLK</sequence>
<dbReference type="InterPro" id="IPR005467">
    <property type="entry name" value="His_kinase_dom"/>
</dbReference>
<dbReference type="InterPro" id="IPR036890">
    <property type="entry name" value="HATPase_C_sf"/>
</dbReference>
<proteinExistence type="predicted"/>
<keyword evidence="3" id="KW-0418">Kinase</keyword>
<dbReference type="SUPFAM" id="SSF55874">
    <property type="entry name" value="ATPase domain of HSP90 chaperone/DNA topoisomerase II/histidine kinase"/>
    <property type="match status" value="1"/>
</dbReference>
<organism evidence="7">
    <name type="scientific">marine sediment metagenome</name>
    <dbReference type="NCBI Taxonomy" id="412755"/>
    <lineage>
        <taxon>unclassified sequences</taxon>
        <taxon>metagenomes</taxon>
        <taxon>ecological metagenomes</taxon>
    </lineage>
</organism>
<dbReference type="AlphaFoldDB" id="X1V700"/>
<dbReference type="PROSITE" id="PS50109">
    <property type="entry name" value="HIS_KIN"/>
    <property type="match status" value="1"/>
</dbReference>